<evidence type="ECO:0008006" key="11">
    <source>
        <dbReference type="Google" id="ProtNLM"/>
    </source>
</evidence>
<keyword evidence="5 8" id="KW-1133">Transmembrane helix</keyword>
<dbReference type="PaxDb" id="214684-Q5KMV1"/>
<comment type="similarity">
    <text evidence="2">Belongs to the major facilitator superfamily.</text>
</comment>
<dbReference type="AlphaFoldDB" id="Q5KMV1"/>
<dbReference type="GO" id="GO:0022857">
    <property type="term" value="F:transmembrane transporter activity"/>
    <property type="evidence" value="ECO:0000318"/>
    <property type="project" value="GO_Central"/>
</dbReference>
<evidence type="ECO:0000256" key="6">
    <source>
        <dbReference type="ARBA" id="ARBA00023065"/>
    </source>
</evidence>
<keyword evidence="6" id="KW-0406">Ion transport</keyword>
<evidence type="ECO:0000256" key="1">
    <source>
        <dbReference type="ARBA" id="ARBA00004141"/>
    </source>
</evidence>
<evidence type="ECO:0000313" key="9">
    <source>
        <dbReference type="EMBL" id="AAW41474.1"/>
    </source>
</evidence>
<dbReference type="Pfam" id="PF07690">
    <property type="entry name" value="MFS_1"/>
    <property type="match status" value="1"/>
</dbReference>
<dbReference type="SUPFAM" id="SSF103473">
    <property type="entry name" value="MFS general substrate transporter"/>
    <property type="match status" value="2"/>
</dbReference>
<feature type="transmembrane region" description="Helical" evidence="8">
    <location>
        <begin position="144"/>
        <end position="161"/>
    </location>
</feature>
<feature type="transmembrane region" description="Helical" evidence="8">
    <location>
        <begin position="499"/>
        <end position="523"/>
    </location>
</feature>
<feature type="transmembrane region" description="Helical" evidence="8">
    <location>
        <begin position="113"/>
        <end position="132"/>
    </location>
</feature>
<proteinExistence type="inferred from homology"/>
<keyword evidence="10" id="KW-1185">Reference proteome</keyword>
<evidence type="ECO:0000256" key="8">
    <source>
        <dbReference type="SAM" id="Phobius"/>
    </source>
</evidence>
<feature type="transmembrane region" description="Helical" evidence="8">
    <location>
        <begin position="76"/>
        <end position="93"/>
    </location>
</feature>
<feature type="transmembrane region" description="Helical" evidence="8">
    <location>
        <begin position="592"/>
        <end position="611"/>
    </location>
</feature>
<dbReference type="eggNOG" id="KOG0254">
    <property type="taxonomic scope" value="Eukaryota"/>
</dbReference>
<feature type="transmembrane region" description="Helical" evidence="8">
    <location>
        <begin position="435"/>
        <end position="455"/>
    </location>
</feature>
<sequence length="675" mass="74166">MSRPSVDAPSVVSAINQRPAFERVATDHKDAKPDPTDLEINHLHQDDDKSSIEIEQSAGVTKIEALYLVFGNGWKLWTLWGSIALISIAYGLSQMTTYYYTAFATSAFGEHTVLGTISVITGIMAGVAKPFLAKLADLFSRPWALALSVLFYTIGYIVVAASKSVADVAGGEVIYTIGNTGLDFITSILLADITSLQWRGLVIGLYSLPFIPFAFVAGNIADGINAYSANGWRWGYGMFCIMIPCVVIPAILVLFWADWRAKKIGALSLASSTYAREKLLAGQTVEKRPFIATCLYYARRIDAVGLLLMGFAFGCILSPFTLYTTAKGGYKNPSLIALLVVGGVLFISFCLWEWKVASHPIMPKRVFNRTFVCCLLIDWNYYLSGYLSDTYWSSWLYVVKDYNDKDYTYIMNILTVGLCFFSVLAGLVQRYTHRFKYLQLSGLAIRIIGMGLNYLSVNGNMSDGVIVMSRVLISIGGGISVTSSQVACQGSVAHQDMALAMAILALWTSIGGAIGSAISASVWNRRVPEALTKYLGSTHNSTEIAEIFGSIVIARTTEPRDLVITGKTSDLLFLTPAFTNFFLAYNEAIKPLYLAALIMSMLSLAFGIFTYDIHLGKNHNAIEKRETAIRSEDEVRPEVIAAKAREVEEKIAAEVLRKEQLQAQVERTNVKAGEE</sequence>
<dbReference type="Proteomes" id="UP000002149">
    <property type="component" value="Chromosome 2"/>
</dbReference>
<dbReference type="PANTHER" id="PTHR23501:SF58">
    <property type="entry name" value="LOW AFFINITY HEME TRANSPORTER STR3"/>
    <property type="match status" value="1"/>
</dbReference>
<dbReference type="OMA" id="YYLGDTH"/>
<feature type="transmembrane region" description="Helical" evidence="8">
    <location>
        <begin position="335"/>
        <end position="354"/>
    </location>
</feature>
<dbReference type="EMBL" id="AE017342">
    <property type="protein sequence ID" value="AAW41474.1"/>
    <property type="molecule type" value="Genomic_DNA"/>
</dbReference>
<dbReference type="GO" id="GO:0006811">
    <property type="term" value="P:monoatomic ion transport"/>
    <property type="evidence" value="ECO:0007669"/>
    <property type="project" value="UniProtKB-KW"/>
</dbReference>
<organism evidence="9 10">
    <name type="scientific">Cryptococcus deneoformans (strain JEC21 / ATCC MYA-565)</name>
    <name type="common">Cryptococcus neoformans var. neoformans serotype D</name>
    <dbReference type="NCBI Taxonomy" id="214684"/>
    <lineage>
        <taxon>Eukaryota</taxon>
        <taxon>Fungi</taxon>
        <taxon>Dikarya</taxon>
        <taxon>Basidiomycota</taxon>
        <taxon>Agaricomycotina</taxon>
        <taxon>Tremellomycetes</taxon>
        <taxon>Tremellales</taxon>
        <taxon>Cryptococcaceae</taxon>
        <taxon>Cryptococcus</taxon>
        <taxon>Cryptococcus neoformans species complex</taxon>
    </lineage>
</organism>
<dbReference type="Gene3D" id="1.20.1250.20">
    <property type="entry name" value="MFS general substrate transporter like domains"/>
    <property type="match status" value="2"/>
</dbReference>
<evidence type="ECO:0000256" key="7">
    <source>
        <dbReference type="ARBA" id="ARBA00023136"/>
    </source>
</evidence>
<dbReference type="FunFam" id="1.20.1250.20:FF:000197">
    <property type="entry name" value="Siderophore iron transporter 1"/>
    <property type="match status" value="1"/>
</dbReference>
<accession>Q5KMV1</accession>
<dbReference type="PANTHER" id="PTHR23501">
    <property type="entry name" value="MAJOR FACILITATOR SUPERFAMILY"/>
    <property type="match status" value="1"/>
</dbReference>
<dbReference type="GO" id="GO:0005886">
    <property type="term" value="C:plasma membrane"/>
    <property type="evidence" value="ECO:0000318"/>
    <property type="project" value="GO_Central"/>
</dbReference>
<feature type="transmembrane region" description="Helical" evidence="8">
    <location>
        <begin position="303"/>
        <end position="323"/>
    </location>
</feature>
<feature type="transmembrane region" description="Helical" evidence="8">
    <location>
        <begin position="233"/>
        <end position="257"/>
    </location>
</feature>
<feature type="transmembrane region" description="Helical" evidence="8">
    <location>
        <begin position="203"/>
        <end position="221"/>
    </location>
</feature>
<dbReference type="InterPro" id="IPR011701">
    <property type="entry name" value="MFS"/>
</dbReference>
<evidence type="ECO:0000256" key="2">
    <source>
        <dbReference type="ARBA" id="ARBA00008335"/>
    </source>
</evidence>
<dbReference type="FunFam" id="1.20.1250.20:FF:000805">
    <property type="entry name" value="Unplaced genomic scaffold supercont1.223, whole genome shotgun sequence"/>
    <property type="match status" value="1"/>
</dbReference>
<name>Q5KMV1_CRYD1</name>
<reference evidence="9 10" key="1">
    <citation type="journal article" date="2005" name="Science">
        <title>The genome of the basidiomycetous yeast and human pathogen Cryptococcus neoformans.</title>
        <authorList>
            <person name="Loftus B.J."/>
            <person name="Fung E."/>
            <person name="Roncaglia P."/>
            <person name="Rowley D."/>
            <person name="Amedeo P."/>
            <person name="Bruno D."/>
            <person name="Vamathevan J."/>
            <person name="Miranda M."/>
            <person name="Anderson I.J."/>
            <person name="Fraser J.A."/>
            <person name="Allen J.E."/>
            <person name="Bosdet I.E."/>
            <person name="Brent M.R."/>
            <person name="Chiu R."/>
            <person name="Doering T.L."/>
            <person name="Donlin M.J."/>
            <person name="D'Souza C.A."/>
            <person name="Fox D.S."/>
            <person name="Grinberg V."/>
            <person name="Fu J."/>
            <person name="Fukushima M."/>
            <person name="Haas B.J."/>
            <person name="Huang J.C."/>
            <person name="Janbon G."/>
            <person name="Jones S.J."/>
            <person name="Koo H.L."/>
            <person name="Krzywinski M.I."/>
            <person name="Kwon-Chung J.K."/>
            <person name="Lengeler K.B."/>
            <person name="Maiti R."/>
            <person name="Marra M.A."/>
            <person name="Marra R.E."/>
            <person name="Mathewson C.A."/>
            <person name="Mitchell T.G."/>
            <person name="Pertea M."/>
            <person name="Riggs F.R."/>
            <person name="Salzberg S.L."/>
            <person name="Schein J.E."/>
            <person name="Shvartsbeyn A."/>
            <person name="Shin H."/>
            <person name="Shumway M."/>
            <person name="Specht C.A."/>
            <person name="Suh B.B."/>
            <person name="Tenney A."/>
            <person name="Utterback T.R."/>
            <person name="Wickes B.L."/>
            <person name="Wortman J.R."/>
            <person name="Wye N.H."/>
            <person name="Kronstad J.W."/>
            <person name="Lodge J.K."/>
            <person name="Heitman J."/>
            <person name="Davis R.W."/>
            <person name="Fraser C.M."/>
            <person name="Hyman R.W."/>
        </authorList>
    </citation>
    <scope>NUCLEOTIDE SEQUENCE [LARGE SCALE GENOMIC DNA]</scope>
    <source>
        <strain evidence="10">JEC21 / ATCC MYA-565</strain>
    </source>
</reference>
<feature type="transmembrane region" description="Helical" evidence="8">
    <location>
        <begin position="366"/>
        <end position="387"/>
    </location>
</feature>
<feature type="transmembrane region" description="Helical" evidence="8">
    <location>
        <begin position="407"/>
        <end position="428"/>
    </location>
</feature>
<comment type="subcellular location">
    <subcellularLocation>
        <location evidence="1">Membrane</location>
        <topology evidence="1">Multi-pass membrane protein</topology>
    </subcellularLocation>
</comment>
<protein>
    <recommendedName>
        <fullName evidence="11">Siderophore-iron transporter Str1</fullName>
    </recommendedName>
</protein>
<evidence type="ECO:0000256" key="4">
    <source>
        <dbReference type="ARBA" id="ARBA00022692"/>
    </source>
</evidence>
<dbReference type="GeneID" id="3256111"/>
<gene>
    <name evidence="9" type="ordered locus">CNB00400</name>
</gene>
<dbReference type="RefSeq" id="XP_568781.1">
    <property type="nucleotide sequence ID" value="XM_568781.2"/>
</dbReference>
<keyword evidence="3" id="KW-0813">Transport</keyword>
<dbReference type="VEuPathDB" id="FungiDB:CNB00400"/>
<dbReference type="GO" id="GO:0055085">
    <property type="term" value="P:transmembrane transport"/>
    <property type="evidence" value="ECO:0000318"/>
    <property type="project" value="GO_Central"/>
</dbReference>
<dbReference type="InParanoid" id="Q5KMV1"/>
<keyword evidence="7 8" id="KW-0472">Membrane</keyword>
<evidence type="ECO:0000313" key="10">
    <source>
        <dbReference type="Proteomes" id="UP000002149"/>
    </source>
</evidence>
<dbReference type="InterPro" id="IPR036259">
    <property type="entry name" value="MFS_trans_sf"/>
</dbReference>
<evidence type="ECO:0000256" key="5">
    <source>
        <dbReference type="ARBA" id="ARBA00022989"/>
    </source>
</evidence>
<keyword evidence="4 8" id="KW-0812">Transmembrane</keyword>
<evidence type="ECO:0000256" key="3">
    <source>
        <dbReference type="ARBA" id="ARBA00022448"/>
    </source>
</evidence>
<dbReference type="OrthoDB" id="2241241at2759"/>